<dbReference type="Proteomes" id="UP000046680">
    <property type="component" value="Unassembled WGS sequence"/>
</dbReference>
<dbReference type="EMBL" id="CGCX01002728">
    <property type="protein sequence ID" value="CFS15561.1"/>
    <property type="molecule type" value="Genomic_DNA"/>
</dbReference>
<evidence type="ECO:0000313" key="2">
    <source>
        <dbReference type="EMBL" id="CFS15561.1"/>
    </source>
</evidence>
<evidence type="ECO:0000313" key="4">
    <source>
        <dbReference type="Proteomes" id="UP000039021"/>
    </source>
</evidence>
<organism evidence="2 5">
    <name type="scientific">Mycobacterium tuberculosis</name>
    <dbReference type="NCBI Taxonomy" id="1773"/>
    <lineage>
        <taxon>Bacteria</taxon>
        <taxon>Bacillati</taxon>
        <taxon>Actinomycetota</taxon>
        <taxon>Actinomycetes</taxon>
        <taxon>Mycobacteriales</taxon>
        <taxon>Mycobacteriaceae</taxon>
        <taxon>Mycobacterium</taxon>
        <taxon>Mycobacterium tuberculosis complex</taxon>
    </lineage>
</organism>
<feature type="compositionally biased region" description="Low complexity" evidence="1">
    <location>
        <begin position="54"/>
        <end position="73"/>
    </location>
</feature>
<feature type="region of interest" description="Disordered" evidence="1">
    <location>
        <begin position="47"/>
        <end position="73"/>
    </location>
</feature>
<dbReference type="AlphaFoldDB" id="A0A654U7F5"/>
<dbReference type="EMBL" id="CSBK01003262">
    <property type="protein sequence ID" value="CPA75090.1"/>
    <property type="molecule type" value="Genomic_DNA"/>
</dbReference>
<reference evidence="4 5" key="1">
    <citation type="submission" date="2015-03" db="EMBL/GenBank/DDBJ databases">
        <authorList>
            <consortium name="Pathogen Informatics"/>
        </authorList>
    </citation>
    <scope>NUCLEOTIDE SEQUENCE [LARGE SCALE GENOMIC DNA]</scope>
    <source>
        <strain evidence="2 5">C09601061</strain>
        <strain evidence="4">N09902308</strain>
    </source>
</reference>
<evidence type="ECO:0000313" key="5">
    <source>
        <dbReference type="Proteomes" id="UP000046680"/>
    </source>
</evidence>
<evidence type="ECO:0000256" key="1">
    <source>
        <dbReference type="SAM" id="MobiDB-lite"/>
    </source>
</evidence>
<sequence>MTASSVSVNVPIWFTLTSNAFATPRSMPSSSRSGLVTKMSSPTICTRSPIEAVSAAQPSQSSSDSGSSIDTSG</sequence>
<reference evidence="3" key="2">
    <citation type="submission" date="2015-03" db="EMBL/GenBank/DDBJ databases">
        <authorList>
            <consortium name="Pathogen Informatics"/>
            <person name="Murphy D."/>
        </authorList>
    </citation>
    <scope>NUCLEOTIDE SEQUENCE</scope>
    <source>
        <strain evidence="3">N09902308</strain>
    </source>
</reference>
<accession>A0A654U7F5</accession>
<dbReference type="Proteomes" id="UP000039021">
    <property type="component" value="Unassembled WGS sequence"/>
</dbReference>
<protein>
    <submittedName>
        <fullName evidence="2">Uncharacterized protein</fullName>
    </submittedName>
</protein>
<name>A0A654U7F5_MYCTX</name>
<gene>
    <name evidence="2" type="ORF">ERS007657_04285</name>
    <name evidence="3" type="ORF">ERS007739_04812</name>
</gene>
<proteinExistence type="predicted"/>
<evidence type="ECO:0000313" key="3">
    <source>
        <dbReference type="EMBL" id="CPA75090.1"/>
    </source>
</evidence>